<dbReference type="KEGG" id="dosa:Os04g0490300"/>
<dbReference type="EMBL" id="AP008210">
    <property type="protein sequence ID" value="BAF15076.2"/>
    <property type="molecule type" value="Genomic_DNA"/>
</dbReference>
<dbReference type="AlphaFoldDB" id="A0A0P0WBN6"/>
<dbReference type="Proteomes" id="UP000000763">
    <property type="component" value="Chromosome 4"/>
</dbReference>
<dbReference type="Gramene" id="Os04t0490300-01">
    <property type="protein sequence ID" value="Os04t0490300-01"/>
    <property type="gene ID" value="Os04g0490300"/>
</dbReference>
<gene>
    <name evidence="1" type="ordered locus">Os04g0490300</name>
</gene>
<sequence>EDVIMDELGRQLVLGGAHVKKHTKCGRGKPHGKSLRMVAAAGVLRWGGSGRRNVVCREAELGGSSAFQLHRQRRGCDAYEPGLFRVATATGREVHFVCQGGEEEAELWVRGIRAVTRAVYGKRGKE</sequence>
<dbReference type="OMA" id="DCSLVNP"/>
<evidence type="ECO:0000313" key="1">
    <source>
        <dbReference type="EMBL" id="BAF15076.2"/>
    </source>
</evidence>
<accession>A0A0P0WBN6</accession>
<protein>
    <submittedName>
        <fullName evidence="1">Os04g0490300 protein</fullName>
    </submittedName>
</protein>
<reference evidence="1 2" key="1">
    <citation type="journal article" date="2005" name="Nature">
        <title>The map-based sequence of the rice genome.</title>
        <authorList>
            <consortium name="International rice genome sequencing project (IRGSP)"/>
            <person name="Matsumoto T."/>
            <person name="Wu J."/>
            <person name="Kanamori H."/>
            <person name="Katayose Y."/>
            <person name="Fujisawa M."/>
            <person name="Namiki N."/>
            <person name="Mizuno H."/>
            <person name="Yamamoto K."/>
            <person name="Antonio B.A."/>
            <person name="Baba T."/>
            <person name="Sakata K."/>
            <person name="Nagamura Y."/>
            <person name="Aoki H."/>
            <person name="Arikawa K."/>
            <person name="Arita K."/>
            <person name="Bito T."/>
            <person name="Chiden Y."/>
            <person name="Fujitsuka N."/>
            <person name="Fukunaka R."/>
            <person name="Hamada M."/>
            <person name="Harada C."/>
            <person name="Hayashi A."/>
            <person name="Hijishita S."/>
            <person name="Honda M."/>
            <person name="Hosokawa S."/>
            <person name="Ichikawa Y."/>
            <person name="Idonuma A."/>
            <person name="Iijima M."/>
            <person name="Ikeda M."/>
            <person name="Ikeno M."/>
            <person name="Ito K."/>
            <person name="Ito S."/>
            <person name="Ito T."/>
            <person name="Ito Y."/>
            <person name="Ito Y."/>
            <person name="Iwabuchi A."/>
            <person name="Kamiya K."/>
            <person name="Karasawa W."/>
            <person name="Kurita K."/>
            <person name="Katagiri S."/>
            <person name="Kikuta A."/>
            <person name="Kobayashi H."/>
            <person name="Kobayashi N."/>
            <person name="Machita K."/>
            <person name="Maehara T."/>
            <person name="Masukawa M."/>
            <person name="Mizubayashi T."/>
            <person name="Mukai Y."/>
            <person name="Nagasaki H."/>
            <person name="Nagata Y."/>
            <person name="Naito S."/>
            <person name="Nakashima M."/>
            <person name="Nakama Y."/>
            <person name="Nakamichi Y."/>
            <person name="Nakamura M."/>
            <person name="Meguro A."/>
            <person name="Negishi M."/>
            <person name="Ohta I."/>
            <person name="Ohta T."/>
            <person name="Okamoto M."/>
            <person name="Ono N."/>
            <person name="Saji S."/>
            <person name="Sakaguchi M."/>
            <person name="Sakai K."/>
            <person name="Shibata M."/>
            <person name="Shimokawa T."/>
            <person name="Song J."/>
            <person name="Takazaki Y."/>
            <person name="Terasawa K."/>
            <person name="Tsugane M."/>
            <person name="Tsuji K."/>
            <person name="Ueda S."/>
            <person name="Waki K."/>
            <person name="Yamagata H."/>
            <person name="Yamamoto M."/>
            <person name="Yamamoto S."/>
            <person name="Yamane H."/>
            <person name="Yoshiki S."/>
            <person name="Yoshihara R."/>
            <person name="Yukawa K."/>
            <person name="Zhong H."/>
            <person name="Yano M."/>
            <person name="Yuan Q."/>
            <person name="Ouyang S."/>
            <person name="Liu J."/>
            <person name="Jones K.M."/>
            <person name="Gansberger K."/>
            <person name="Moffat K."/>
            <person name="Hill J."/>
            <person name="Bera J."/>
            <person name="Fadrosh D."/>
            <person name="Jin S."/>
            <person name="Johri S."/>
            <person name="Kim M."/>
            <person name="Overton L."/>
            <person name="Reardon M."/>
            <person name="Tsitrin T."/>
            <person name="Vuong H."/>
            <person name="Weaver B."/>
            <person name="Ciecko A."/>
            <person name="Tallon L."/>
            <person name="Jackson J."/>
            <person name="Pai G."/>
            <person name="Aken S.V."/>
            <person name="Utterback T."/>
            <person name="Reidmuller S."/>
            <person name="Feldblyum T."/>
            <person name="Hsiao J."/>
            <person name="Zismann V."/>
            <person name="Iobst S."/>
            <person name="de Vazeille A.R."/>
            <person name="Buell C.R."/>
            <person name="Ying K."/>
            <person name="Li Y."/>
            <person name="Lu T."/>
            <person name="Huang Y."/>
            <person name="Zhao Q."/>
            <person name="Feng Q."/>
            <person name="Zhang L."/>
            <person name="Zhu J."/>
            <person name="Weng Q."/>
            <person name="Mu J."/>
            <person name="Lu Y."/>
            <person name="Fan D."/>
            <person name="Liu Y."/>
            <person name="Guan J."/>
            <person name="Zhang Y."/>
            <person name="Yu S."/>
            <person name="Liu X."/>
            <person name="Zhang Y."/>
            <person name="Hong G."/>
            <person name="Han B."/>
            <person name="Choisne N."/>
            <person name="Demange N."/>
            <person name="Orjeda G."/>
            <person name="Samain S."/>
            <person name="Cattolico L."/>
            <person name="Pelletier E."/>
            <person name="Couloux A."/>
            <person name="Segurens B."/>
            <person name="Wincker P."/>
            <person name="D'Hont A."/>
            <person name="Scarpelli C."/>
            <person name="Weissenbach J."/>
            <person name="Salanoubat M."/>
            <person name="Quetier F."/>
            <person name="Yu Y."/>
            <person name="Kim H.R."/>
            <person name="Rambo T."/>
            <person name="Currie J."/>
            <person name="Collura K."/>
            <person name="Luo M."/>
            <person name="Yang T."/>
            <person name="Ammiraju J.S.S."/>
            <person name="Engler F."/>
            <person name="Soderlund C."/>
            <person name="Wing R.A."/>
            <person name="Palmer L.E."/>
            <person name="de la Bastide M."/>
            <person name="Spiegel L."/>
            <person name="Nascimento L."/>
            <person name="Zutavern T."/>
            <person name="O'Shaughnessy A."/>
            <person name="Dike S."/>
            <person name="Dedhia N."/>
            <person name="Preston R."/>
            <person name="Balija V."/>
            <person name="McCombie W.R."/>
            <person name="Chow T."/>
            <person name="Chen H."/>
            <person name="Chung M."/>
            <person name="Chen C."/>
            <person name="Shaw J."/>
            <person name="Wu H."/>
            <person name="Hsiao K."/>
            <person name="Chao Y."/>
            <person name="Chu M."/>
            <person name="Cheng C."/>
            <person name="Hour A."/>
            <person name="Lee P."/>
            <person name="Lin S."/>
            <person name="Lin Y."/>
            <person name="Liou J."/>
            <person name="Liu S."/>
            <person name="Hsing Y."/>
            <person name="Raghuvanshi S."/>
            <person name="Mohanty A."/>
            <person name="Bharti A.K."/>
            <person name="Gaur A."/>
            <person name="Gupta V."/>
            <person name="Kumar D."/>
            <person name="Ravi V."/>
            <person name="Vij S."/>
            <person name="Kapur A."/>
            <person name="Khurana P."/>
            <person name="Khurana P."/>
            <person name="Khurana J.P."/>
            <person name="Tyagi A.K."/>
            <person name="Gaikwad K."/>
            <person name="Singh A."/>
            <person name="Dalal V."/>
            <person name="Srivastava S."/>
            <person name="Dixit A."/>
            <person name="Pal A.K."/>
            <person name="Ghazi I.A."/>
            <person name="Yadav M."/>
            <person name="Pandit A."/>
            <person name="Bhargava A."/>
            <person name="Sureshbabu K."/>
            <person name="Batra K."/>
            <person name="Sharma T.R."/>
            <person name="Mohapatra T."/>
            <person name="Singh N.K."/>
            <person name="Messing J."/>
            <person name="Nelson A.B."/>
            <person name="Fuks G."/>
            <person name="Kavchok S."/>
            <person name="Keizer G."/>
            <person name="Linton E."/>
            <person name="Llaca V."/>
            <person name="Song R."/>
            <person name="Tanyolac B."/>
            <person name="Young S."/>
            <person name="Ho-Il K."/>
            <person name="Hahn J.H."/>
            <person name="Sangsakoo G."/>
            <person name="Vanavichit A."/>
            <person name="de Mattos Luiz.A.T."/>
            <person name="Zimmer P.D."/>
            <person name="Malone G."/>
            <person name="Dellagostin O."/>
            <person name="de Oliveira A.C."/>
            <person name="Bevan M."/>
            <person name="Bancroft I."/>
            <person name="Minx P."/>
            <person name="Cordum H."/>
            <person name="Wilson R."/>
            <person name="Cheng Z."/>
            <person name="Jin W."/>
            <person name="Jiang J."/>
            <person name="Leong S.A."/>
            <person name="Iwama H."/>
            <person name="Gojobori T."/>
            <person name="Itoh T."/>
            <person name="Niimura Y."/>
            <person name="Fujii Y."/>
            <person name="Habara T."/>
            <person name="Sakai H."/>
            <person name="Sato Y."/>
            <person name="Wilson G."/>
            <person name="Kumar K."/>
            <person name="McCouch S."/>
            <person name="Juretic N."/>
            <person name="Hoen D."/>
            <person name="Wright S."/>
            <person name="Bruskiewich R."/>
            <person name="Bureau T."/>
            <person name="Miyao A."/>
            <person name="Hirochika H."/>
            <person name="Nishikawa T."/>
            <person name="Kadowaki K."/>
            <person name="Sugiura M."/>
            <person name="Burr B."/>
            <person name="Sasaki T."/>
        </authorList>
    </citation>
    <scope>NUCLEOTIDE SEQUENCE [LARGE SCALE GENOMIC DNA]</scope>
    <source>
        <strain evidence="2">cv. Nipponbare</strain>
    </source>
</reference>
<evidence type="ECO:0000313" key="2">
    <source>
        <dbReference type="Proteomes" id="UP000000763"/>
    </source>
</evidence>
<reference evidence="2" key="2">
    <citation type="journal article" date="2008" name="Nucleic Acids Res.">
        <title>The rice annotation project database (RAP-DB): 2008 update.</title>
        <authorList>
            <consortium name="The rice annotation project (RAP)"/>
        </authorList>
    </citation>
    <scope>GENOME REANNOTATION</scope>
    <source>
        <strain evidence="2">cv. Nipponbare</strain>
    </source>
</reference>
<name>A0A0P0WBN6_ORYSJ</name>
<organism evidence="1 2">
    <name type="scientific">Oryza sativa subsp. japonica</name>
    <name type="common">Rice</name>
    <dbReference type="NCBI Taxonomy" id="39947"/>
    <lineage>
        <taxon>Eukaryota</taxon>
        <taxon>Viridiplantae</taxon>
        <taxon>Streptophyta</taxon>
        <taxon>Embryophyta</taxon>
        <taxon>Tracheophyta</taxon>
        <taxon>Spermatophyta</taxon>
        <taxon>Magnoliopsida</taxon>
        <taxon>Liliopsida</taxon>
        <taxon>Poales</taxon>
        <taxon>Poaceae</taxon>
        <taxon>BOP clade</taxon>
        <taxon>Oryzoideae</taxon>
        <taxon>Oryzeae</taxon>
        <taxon>Oryzinae</taxon>
        <taxon>Oryza</taxon>
        <taxon>Oryza sativa</taxon>
    </lineage>
</organism>
<feature type="non-terminal residue" evidence="1">
    <location>
        <position position="1"/>
    </location>
</feature>
<proteinExistence type="predicted"/>